<protein>
    <submittedName>
        <fullName evidence="1">Uncharacterized protein</fullName>
    </submittedName>
</protein>
<gene>
    <name evidence="1" type="ORF">K3G42_027919</name>
</gene>
<accession>A0ACB8G4C0</accession>
<evidence type="ECO:0000313" key="2">
    <source>
        <dbReference type="Proteomes" id="UP000827872"/>
    </source>
</evidence>
<sequence length="144" mass="15890">MCDYFFHVTSPIYVCASGSHSVGESLFRERTLCVRVCEKEGSFLYESRLPHFLPADSLPFHIQTISSPELMSIVFLSVMMSSFLLSLLICIFAGTLQPYPTLLVLGKPSLLFTSLPFSNKNLFTKNNSPLLCPVSVAGALKAMS</sequence>
<proteinExistence type="predicted"/>
<name>A0ACB8G4C0_9SAUR</name>
<comment type="caution">
    <text evidence="1">The sequence shown here is derived from an EMBL/GenBank/DDBJ whole genome shotgun (WGS) entry which is preliminary data.</text>
</comment>
<dbReference type="Proteomes" id="UP000827872">
    <property type="component" value="Linkage Group LG02"/>
</dbReference>
<reference evidence="1" key="1">
    <citation type="submission" date="2021-08" db="EMBL/GenBank/DDBJ databases">
        <title>The first chromosome-level gecko genome reveals the dynamic sex chromosomes of Neotropical dwarf geckos (Sphaerodactylidae: Sphaerodactylus).</title>
        <authorList>
            <person name="Pinto B.J."/>
            <person name="Keating S.E."/>
            <person name="Gamble T."/>
        </authorList>
    </citation>
    <scope>NUCLEOTIDE SEQUENCE</scope>
    <source>
        <strain evidence="1">TG3544</strain>
    </source>
</reference>
<evidence type="ECO:0000313" key="1">
    <source>
        <dbReference type="EMBL" id="KAH8014258.1"/>
    </source>
</evidence>
<keyword evidence="2" id="KW-1185">Reference proteome</keyword>
<dbReference type="EMBL" id="CM037615">
    <property type="protein sequence ID" value="KAH8014258.1"/>
    <property type="molecule type" value="Genomic_DNA"/>
</dbReference>
<organism evidence="1 2">
    <name type="scientific">Sphaerodactylus townsendi</name>
    <dbReference type="NCBI Taxonomy" id="933632"/>
    <lineage>
        <taxon>Eukaryota</taxon>
        <taxon>Metazoa</taxon>
        <taxon>Chordata</taxon>
        <taxon>Craniata</taxon>
        <taxon>Vertebrata</taxon>
        <taxon>Euteleostomi</taxon>
        <taxon>Lepidosauria</taxon>
        <taxon>Squamata</taxon>
        <taxon>Bifurcata</taxon>
        <taxon>Gekkota</taxon>
        <taxon>Sphaerodactylidae</taxon>
        <taxon>Sphaerodactylus</taxon>
    </lineage>
</organism>